<sequence>MLAIHSDVLDLLRLIRESGNPPLEALPPEQSRRLYLAGRRSLQPPPDQVSLVRDLHAPSQDGPVPLRLYRGMGTADDAVLPCLLYLHGGGWVVGSVESHDGVCRQLANLTAGCVISVEYRLAPEHPFPAAVEDAAAALTYVVAQAESLMIDPARIAVGGDSAGGNLAAVLALMGRDGVVPRTVFQALLYPAVDLTMTSDGYRRVTEGMPLTAATMRYFVSHYVPHHPERLDWRASPLRTTSLAGAPPALVLTCGHDPLCEEGRLYAKRLEDEGVPVTALHLSDQTHGILTMGKIIRATASTLTFMAHALCDAWTAL</sequence>
<dbReference type="OrthoDB" id="9806180at2"/>
<geneLocation type="plasmid" evidence="4 5">
    <name>pMNOD02</name>
</geneLocation>
<dbReference type="Gene3D" id="3.40.50.1820">
    <property type="entry name" value="alpha/beta hydrolase"/>
    <property type="match status" value="1"/>
</dbReference>
<dbReference type="EMBL" id="CP001351">
    <property type="protein sequence ID" value="ACL62994.1"/>
    <property type="molecule type" value="Genomic_DNA"/>
</dbReference>
<evidence type="ECO:0000313" key="5">
    <source>
        <dbReference type="Proteomes" id="UP000008207"/>
    </source>
</evidence>
<evidence type="ECO:0000313" key="4">
    <source>
        <dbReference type="EMBL" id="ACL62994.1"/>
    </source>
</evidence>
<dbReference type="Pfam" id="PF07859">
    <property type="entry name" value="Abhydrolase_3"/>
    <property type="match status" value="1"/>
</dbReference>
<organism evidence="4 5">
    <name type="scientific">Methylobacterium nodulans (strain LMG 21967 / CNCM I-2342 / ORS 2060)</name>
    <dbReference type="NCBI Taxonomy" id="460265"/>
    <lineage>
        <taxon>Bacteria</taxon>
        <taxon>Pseudomonadati</taxon>
        <taxon>Pseudomonadota</taxon>
        <taxon>Alphaproteobacteria</taxon>
        <taxon>Hyphomicrobiales</taxon>
        <taxon>Methylobacteriaceae</taxon>
        <taxon>Methylobacterium</taxon>
    </lineage>
</organism>
<keyword evidence="4" id="KW-0614">Plasmid</keyword>
<dbReference type="RefSeq" id="WP_012631196.1">
    <property type="nucleotide sequence ID" value="NC_011887.1"/>
</dbReference>
<dbReference type="PANTHER" id="PTHR48081:SF8">
    <property type="entry name" value="ALPHA_BETA HYDROLASE FOLD-3 DOMAIN-CONTAINING PROTEIN-RELATED"/>
    <property type="match status" value="1"/>
</dbReference>
<proteinExistence type="inferred from homology"/>
<keyword evidence="2 4" id="KW-0378">Hydrolase</keyword>
<keyword evidence="5" id="KW-1185">Reference proteome</keyword>
<reference evidence="5" key="1">
    <citation type="submission" date="2009-01" db="EMBL/GenBank/DDBJ databases">
        <title>Complete sequence of plasmid 2 of Methylobacterium nodulans ORS 2060.</title>
        <authorList>
            <consortium name="US DOE Joint Genome Institute"/>
            <person name="Lucas S."/>
            <person name="Copeland A."/>
            <person name="Lapidus A."/>
            <person name="Glavina del Rio T."/>
            <person name="Dalin E."/>
            <person name="Tice H."/>
            <person name="Bruce D."/>
            <person name="Goodwin L."/>
            <person name="Pitluck S."/>
            <person name="Sims D."/>
            <person name="Brettin T."/>
            <person name="Detter J.C."/>
            <person name="Han C."/>
            <person name="Larimer F."/>
            <person name="Land M."/>
            <person name="Hauser L."/>
            <person name="Kyrpides N."/>
            <person name="Ivanova N."/>
            <person name="Marx C.J."/>
            <person name="Richardson P."/>
        </authorList>
    </citation>
    <scope>NUCLEOTIDE SEQUENCE [LARGE SCALE GENOMIC DNA]</scope>
    <source>
        <strain evidence="5">LMG 21967 / CNCM I-2342 / ORS 2060</strain>
        <plasmid evidence="5">Plasmid pMNOD02</plasmid>
    </source>
</reference>
<feature type="domain" description="Alpha/beta hydrolase fold-3" evidence="3">
    <location>
        <begin position="83"/>
        <end position="289"/>
    </location>
</feature>
<dbReference type="KEGG" id="mno:Mnod_7998"/>
<dbReference type="Proteomes" id="UP000008207">
    <property type="component" value="Plasmid pMNOD02"/>
</dbReference>
<name>B8IWV3_METNO</name>
<dbReference type="PROSITE" id="PS01173">
    <property type="entry name" value="LIPASE_GDXG_HIS"/>
    <property type="match status" value="1"/>
</dbReference>
<dbReference type="GO" id="GO:0016787">
    <property type="term" value="F:hydrolase activity"/>
    <property type="evidence" value="ECO:0007669"/>
    <property type="project" value="UniProtKB-KW"/>
</dbReference>
<gene>
    <name evidence="4" type="ordered locus">Mnod_7998</name>
</gene>
<evidence type="ECO:0000256" key="1">
    <source>
        <dbReference type="ARBA" id="ARBA00010515"/>
    </source>
</evidence>
<dbReference type="InterPro" id="IPR013094">
    <property type="entry name" value="AB_hydrolase_3"/>
</dbReference>
<evidence type="ECO:0000259" key="3">
    <source>
        <dbReference type="Pfam" id="PF07859"/>
    </source>
</evidence>
<dbReference type="AlphaFoldDB" id="B8IWV3"/>
<dbReference type="HOGENOM" id="CLU_012494_6_4_5"/>
<protein>
    <submittedName>
        <fullName evidence="4">Alpha/beta hydrolase fold-3 domain protein</fullName>
    </submittedName>
</protein>
<dbReference type="PANTHER" id="PTHR48081">
    <property type="entry name" value="AB HYDROLASE SUPERFAMILY PROTEIN C4A8.06C"/>
    <property type="match status" value="1"/>
</dbReference>
<evidence type="ECO:0000256" key="2">
    <source>
        <dbReference type="ARBA" id="ARBA00022801"/>
    </source>
</evidence>
<dbReference type="InterPro" id="IPR029058">
    <property type="entry name" value="AB_hydrolase_fold"/>
</dbReference>
<dbReference type="InterPro" id="IPR050300">
    <property type="entry name" value="GDXG_lipolytic_enzyme"/>
</dbReference>
<dbReference type="InterPro" id="IPR002168">
    <property type="entry name" value="Lipase_GDXG_HIS_AS"/>
</dbReference>
<accession>B8IWV3</accession>
<comment type="similarity">
    <text evidence="1">Belongs to the 'GDXG' lipolytic enzyme family.</text>
</comment>
<dbReference type="SUPFAM" id="SSF53474">
    <property type="entry name" value="alpha/beta-Hydrolases"/>
    <property type="match status" value="1"/>
</dbReference>